<dbReference type="AlphaFoldDB" id="A0A645I620"/>
<organism evidence="1">
    <name type="scientific">bioreactor metagenome</name>
    <dbReference type="NCBI Taxonomy" id="1076179"/>
    <lineage>
        <taxon>unclassified sequences</taxon>
        <taxon>metagenomes</taxon>
        <taxon>ecological metagenomes</taxon>
    </lineage>
</organism>
<dbReference type="InterPro" id="IPR027417">
    <property type="entry name" value="P-loop_NTPase"/>
</dbReference>
<sequence>MLATFDEQFITGGFFDFALIGGDPELAALPYRIHAAISEVVVAAATQAPAVFIGRCADQILKDAGLPLRSVFVYSTDMERRIARAVQVDGVNPKHAEGYVAKIDRSRRRYQQFFTDMKFGDPASYDLLLNSAELGYDVAAEAILSTL</sequence>
<reference evidence="1" key="1">
    <citation type="submission" date="2019-08" db="EMBL/GenBank/DDBJ databases">
        <authorList>
            <person name="Kucharzyk K."/>
            <person name="Murdoch R.W."/>
            <person name="Higgins S."/>
            <person name="Loffler F."/>
        </authorList>
    </citation>
    <scope>NUCLEOTIDE SEQUENCE</scope>
</reference>
<name>A0A645I620_9ZZZZ</name>
<protein>
    <recommendedName>
        <fullName evidence="2">Cytidylate kinase</fullName>
    </recommendedName>
</protein>
<dbReference type="Pfam" id="PF13189">
    <property type="entry name" value="Cytidylate_kin2"/>
    <property type="match status" value="1"/>
</dbReference>
<comment type="caution">
    <text evidence="1">The sequence shown here is derived from an EMBL/GenBank/DDBJ whole genome shotgun (WGS) entry which is preliminary data.</text>
</comment>
<accession>A0A645I620</accession>
<evidence type="ECO:0008006" key="2">
    <source>
        <dbReference type="Google" id="ProtNLM"/>
    </source>
</evidence>
<proteinExistence type="predicted"/>
<evidence type="ECO:0000313" key="1">
    <source>
        <dbReference type="EMBL" id="MPN46767.1"/>
    </source>
</evidence>
<dbReference type="Gene3D" id="3.40.50.300">
    <property type="entry name" value="P-loop containing nucleotide triphosphate hydrolases"/>
    <property type="match status" value="1"/>
</dbReference>
<dbReference type="EMBL" id="VSSQ01107705">
    <property type="protein sequence ID" value="MPN46767.1"/>
    <property type="molecule type" value="Genomic_DNA"/>
</dbReference>
<gene>
    <name evidence="1" type="ORF">SDC9_194365</name>
</gene>